<reference evidence="10" key="1">
    <citation type="submission" date="2016-10" db="EMBL/GenBank/DDBJ databases">
        <authorList>
            <person name="Varghese N."/>
            <person name="Submissions S."/>
        </authorList>
    </citation>
    <scope>NUCLEOTIDE SEQUENCE [LARGE SCALE GENOMIC DNA]</scope>
    <source>
        <strain evidence="10">XBD1002</strain>
    </source>
</reference>
<keyword evidence="10" id="KW-1185">Reference proteome</keyword>
<dbReference type="GO" id="GO:0003856">
    <property type="term" value="F:3-dehydroquinate synthase activity"/>
    <property type="evidence" value="ECO:0007669"/>
    <property type="project" value="TreeGrafter"/>
</dbReference>
<evidence type="ECO:0000256" key="3">
    <source>
        <dbReference type="ARBA" id="ARBA00022723"/>
    </source>
</evidence>
<dbReference type="RefSeq" id="WP_074931188.1">
    <property type="nucleotide sequence ID" value="NZ_FORI01000004.1"/>
</dbReference>
<dbReference type="Pfam" id="PF01761">
    <property type="entry name" value="DHQ_synthase"/>
    <property type="match status" value="1"/>
</dbReference>
<dbReference type="OrthoDB" id="9806583at2"/>
<keyword evidence="3" id="KW-0479">Metal-binding</keyword>
<evidence type="ECO:0000313" key="9">
    <source>
        <dbReference type="EMBL" id="SFI67506.1"/>
    </source>
</evidence>
<dbReference type="CDD" id="cd08195">
    <property type="entry name" value="DHQS"/>
    <property type="match status" value="1"/>
</dbReference>
<comment type="cofactor">
    <cofactor evidence="1">
        <name>NAD(+)</name>
        <dbReference type="ChEBI" id="CHEBI:57540"/>
    </cofactor>
</comment>
<gene>
    <name evidence="9" type="ORF">SAMN04487775_10473</name>
</gene>
<evidence type="ECO:0000256" key="5">
    <source>
        <dbReference type="ARBA" id="ARBA00023239"/>
    </source>
</evidence>
<evidence type="ECO:0000256" key="2">
    <source>
        <dbReference type="ARBA" id="ARBA00001941"/>
    </source>
</evidence>
<proteinExistence type="predicted"/>
<evidence type="ECO:0000259" key="8">
    <source>
        <dbReference type="Pfam" id="PF24621"/>
    </source>
</evidence>
<feature type="domain" description="3-dehydroquinate synthase N-terminal" evidence="7">
    <location>
        <begin position="80"/>
        <end position="191"/>
    </location>
</feature>
<dbReference type="Pfam" id="PF24621">
    <property type="entry name" value="DHQS_C"/>
    <property type="match status" value="1"/>
</dbReference>
<comment type="cofactor">
    <cofactor evidence="2">
        <name>Co(2+)</name>
        <dbReference type="ChEBI" id="CHEBI:48828"/>
    </cofactor>
</comment>
<sequence length="374" mass="41397">MSQNSFTISYPALHSGTDKSLINFISGRPDLAALFFEGEEAKETRRRFFVTDATVASLECMQSFISKFDDGVCGKDCLLILGSGEPYKTIESVLNIVRAAFDANFTRKDIFIGIGGGVICDTTAFAASIYKRGTSVQFVPTTLLAMVDASIGGKAGCDFENYKNIIGTFFPATKLFYFPEFVQYLPENQYNSGLAEAFKTALLFDKELYDLFKNEADKINARDSKTLETIIHKCVKAKGSIVEQDFTEQGIRAYLNLGHTFGHALETVAGLGSITHGAAVAWGIGRAVELAYKKEYCMQAFRDEVFDILKAYNWDTDPVPSFVKGGGFSERLITIMRTDKKNISEKIRLIICKAITDIQIEEVDEKLISSVLKA</sequence>
<evidence type="ECO:0000256" key="1">
    <source>
        <dbReference type="ARBA" id="ARBA00001911"/>
    </source>
</evidence>
<dbReference type="InterPro" id="IPR030963">
    <property type="entry name" value="DHQ_synth_fam"/>
</dbReference>
<keyword evidence="5" id="KW-0456">Lyase</keyword>
<dbReference type="Gene3D" id="3.40.50.1970">
    <property type="match status" value="1"/>
</dbReference>
<dbReference type="GO" id="GO:0046872">
    <property type="term" value="F:metal ion binding"/>
    <property type="evidence" value="ECO:0007669"/>
    <property type="project" value="UniProtKB-KW"/>
</dbReference>
<organism evidence="9 10">
    <name type="scientific">Treponema bryantii</name>
    <dbReference type="NCBI Taxonomy" id="163"/>
    <lineage>
        <taxon>Bacteria</taxon>
        <taxon>Pseudomonadati</taxon>
        <taxon>Spirochaetota</taxon>
        <taxon>Spirochaetia</taxon>
        <taxon>Spirochaetales</taxon>
        <taxon>Treponemataceae</taxon>
        <taxon>Treponema</taxon>
    </lineage>
</organism>
<dbReference type="AlphaFoldDB" id="A0A1I3K4Z8"/>
<feature type="domain" description="3-dehydroquinate synthase C-terminal" evidence="8">
    <location>
        <begin position="193"/>
        <end position="342"/>
    </location>
</feature>
<keyword evidence="6" id="KW-0170">Cobalt</keyword>
<dbReference type="InterPro" id="IPR050071">
    <property type="entry name" value="Dehydroquinate_synthase"/>
</dbReference>
<dbReference type="EMBL" id="FORI01000004">
    <property type="protein sequence ID" value="SFI67506.1"/>
    <property type="molecule type" value="Genomic_DNA"/>
</dbReference>
<dbReference type="Gene3D" id="1.20.1090.10">
    <property type="entry name" value="Dehydroquinate synthase-like - alpha domain"/>
    <property type="match status" value="1"/>
</dbReference>
<dbReference type="InterPro" id="IPR056179">
    <property type="entry name" value="DHQS_C"/>
</dbReference>
<dbReference type="Proteomes" id="UP000182737">
    <property type="component" value="Unassembled WGS sequence"/>
</dbReference>
<accession>A0A1I3K4Z8</accession>
<dbReference type="PIRSF" id="PIRSF001455">
    <property type="entry name" value="DHQ_synth"/>
    <property type="match status" value="1"/>
</dbReference>
<dbReference type="PANTHER" id="PTHR43622">
    <property type="entry name" value="3-DEHYDROQUINATE SYNTHASE"/>
    <property type="match status" value="1"/>
</dbReference>
<dbReference type="GO" id="GO:0009073">
    <property type="term" value="P:aromatic amino acid family biosynthetic process"/>
    <property type="evidence" value="ECO:0007669"/>
    <property type="project" value="InterPro"/>
</dbReference>
<evidence type="ECO:0000259" key="7">
    <source>
        <dbReference type="Pfam" id="PF01761"/>
    </source>
</evidence>
<evidence type="ECO:0000256" key="4">
    <source>
        <dbReference type="ARBA" id="ARBA00023027"/>
    </source>
</evidence>
<evidence type="ECO:0000256" key="6">
    <source>
        <dbReference type="ARBA" id="ARBA00023285"/>
    </source>
</evidence>
<name>A0A1I3K4Z8_9SPIR</name>
<dbReference type="InterPro" id="IPR030960">
    <property type="entry name" value="DHQS/DOIS_N"/>
</dbReference>
<dbReference type="PANTHER" id="PTHR43622:SF1">
    <property type="entry name" value="3-DEHYDROQUINATE SYNTHASE"/>
    <property type="match status" value="1"/>
</dbReference>
<protein>
    <submittedName>
        <fullName evidence="9">3-dehydroquinate synthase</fullName>
    </submittedName>
</protein>
<dbReference type="SUPFAM" id="SSF56796">
    <property type="entry name" value="Dehydroquinate synthase-like"/>
    <property type="match status" value="1"/>
</dbReference>
<keyword evidence="4" id="KW-0520">NAD</keyword>
<evidence type="ECO:0000313" key="10">
    <source>
        <dbReference type="Proteomes" id="UP000182737"/>
    </source>
</evidence>